<accession>A0A916U8F8</accession>
<dbReference type="PANTHER" id="PTHR43715:SF1">
    <property type="entry name" value="GDP-MANNOSE 4,6 DEHYDRATASE"/>
    <property type="match status" value="1"/>
</dbReference>
<dbReference type="GO" id="GO:0042351">
    <property type="term" value="P:'de novo' GDP-L-fucose biosynthetic process"/>
    <property type="evidence" value="ECO:0007669"/>
    <property type="project" value="TreeGrafter"/>
</dbReference>
<dbReference type="GO" id="GO:0008446">
    <property type="term" value="F:GDP-mannose 4,6-dehydratase activity"/>
    <property type="evidence" value="ECO:0007669"/>
    <property type="project" value="UniProtKB-UniRule"/>
</dbReference>
<dbReference type="InterPro" id="IPR016040">
    <property type="entry name" value="NAD(P)-bd_dom"/>
</dbReference>
<proteinExistence type="inferred from homology"/>
<comment type="caution">
    <text evidence="9">The sequence shown here is derived from an EMBL/GenBank/DDBJ whole genome shotgun (WGS) entry which is preliminary data.</text>
</comment>
<evidence type="ECO:0000256" key="6">
    <source>
        <dbReference type="ARBA" id="ARBA00059383"/>
    </source>
</evidence>
<evidence type="ECO:0000256" key="7">
    <source>
        <dbReference type="HAMAP-Rule" id="MF_00955"/>
    </source>
</evidence>
<dbReference type="InterPro" id="IPR006368">
    <property type="entry name" value="GDP_Man_deHydtase"/>
</dbReference>
<protein>
    <recommendedName>
        <fullName evidence="4 7">GDP-mannose 4,6-dehydratase</fullName>
        <ecNumber evidence="4 7">4.2.1.47</ecNumber>
    </recommendedName>
    <alternativeName>
        <fullName evidence="7">GDP-D-mannose dehydratase</fullName>
    </alternativeName>
</protein>
<dbReference type="FunFam" id="3.40.50.720:FF:000924">
    <property type="entry name" value="GDP-mannose 4,6 dehydratase"/>
    <property type="match status" value="1"/>
</dbReference>
<evidence type="ECO:0000256" key="3">
    <source>
        <dbReference type="ARBA" id="ARBA00009263"/>
    </source>
</evidence>
<organism evidence="9 10">
    <name type="scientific">Pedobacter quisquiliarum</name>
    <dbReference type="NCBI Taxonomy" id="1834438"/>
    <lineage>
        <taxon>Bacteria</taxon>
        <taxon>Pseudomonadati</taxon>
        <taxon>Bacteroidota</taxon>
        <taxon>Sphingobacteriia</taxon>
        <taxon>Sphingobacteriales</taxon>
        <taxon>Sphingobacteriaceae</taxon>
        <taxon>Pedobacter</taxon>
    </lineage>
</organism>
<reference evidence="9" key="2">
    <citation type="submission" date="2020-09" db="EMBL/GenBank/DDBJ databases">
        <authorList>
            <person name="Sun Q."/>
            <person name="Zhou Y."/>
        </authorList>
    </citation>
    <scope>NUCLEOTIDE SEQUENCE</scope>
    <source>
        <strain evidence="9">CGMCC 1.15343</strain>
    </source>
</reference>
<dbReference type="Gene3D" id="3.90.25.10">
    <property type="entry name" value="UDP-galactose 4-epimerase, domain 1"/>
    <property type="match status" value="1"/>
</dbReference>
<dbReference type="SUPFAM" id="SSF51735">
    <property type="entry name" value="NAD(P)-binding Rossmann-fold domains"/>
    <property type="match status" value="1"/>
</dbReference>
<evidence type="ECO:0000256" key="5">
    <source>
        <dbReference type="ARBA" id="ARBA00023239"/>
    </source>
</evidence>
<evidence type="ECO:0000313" key="10">
    <source>
        <dbReference type="Proteomes" id="UP000651668"/>
    </source>
</evidence>
<keyword evidence="7" id="KW-0521">NADP</keyword>
<comment type="caution">
    <text evidence="7">Lacks conserved residue(s) required for the propagation of feature annotation.</text>
</comment>
<comment type="similarity">
    <text evidence="3 7">Belongs to the NAD(P)-dependent epimerase/dehydratase family. GDP-mannose 4,6-dehydratase subfamily.</text>
</comment>
<keyword evidence="5 7" id="KW-0456">Lyase</keyword>
<dbReference type="HAMAP" id="MF_00955">
    <property type="entry name" value="GDP_Man_dehydratase"/>
    <property type="match status" value="1"/>
</dbReference>
<evidence type="ECO:0000313" key="9">
    <source>
        <dbReference type="EMBL" id="GGC64400.1"/>
    </source>
</evidence>
<dbReference type="Gene3D" id="3.40.50.720">
    <property type="entry name" value="NAD(P)-binding Rossmann-like Domain"/>
    <property type="match status" value="1"/>
</dbReference>
<reference evidence="9" key="1">
    <citation type="journal article" date="2014" name="Int. J. Syst. Evol. Microbiol.">
        <title>Complete genome sequence of Corynebacterium casei LMG S-19264T (=DSM 44701T), isolated from a smear-ripened cheese.</title>
        <authorList>
            <consortium name="US DOE Joint Genome Institute (JGI-PGF)"/>
            <person name="Walter F."/>
            <person name="Albersmeier A."/>
            <person name="Kalinowski J."/>
            <person name="Ruckert C."/>
        </authorList>
    </citation>
    <scope>NUCLEOTIDE SEQUENCE</scope>
    <source>
        <strain evidence="9">CGMCC 1.15343</strain>
    </source>
</reference>
<dbReference type="Pfam" id="PF16363">
    <property type="entry name" value="GDP_Man_Dehyd"/>
    <property type="match status" value="1"/>
</dbReference>
<comment type="function">
    <text evidence="6 7">Catalyzes the conversion of GDP-D-mannose to GDP-4-dehydro-6-deoxy-D-mannose.</text>
</comment>
<dbReference type="EMBL" id="BMIL01000005">
    <property type="protein sequence ID" value="GGC64400.1"/>
    <property type="molecule type" value="Genomic_DNA"/>
</dbReference>
<evidence type="ECO:0000256" key="4">
    <source>
        <dbReference type="ARBA" id="ARBA00011989"/>
    </source>
</evidence>
<comment type="catalytic activity">
    <reaction evidence="1 7">
        <text>GDP-alpha-D-mannose = GDP-4-dehydro-alpha-D-rhamnose + H2O</text>
        <dbReference type="Rhea" id="RHEA:23820"/>
        <dbReference type="ChEBI" id="CHEBI:15377"/>
        <dbReference type="ChEBI" id="CHEBI:57527"/>
        <dbReference type="ChEBI" id="CHEBI:57964"/>
        <dbReference type="EC" id="4.2.1.47"/>
    </reaction>
</comment>
<dbReference type="PANTHER" id="PTHR43715">
    <property type="entry name" value="GDP-MANNOSE 4,6-DEHYDRATASE"/>
    <property type="match status" value="1"/>
</dbReference>
<evidence type="ECO:0000256" key="1">
    <source>
        <dbReference type="ARBA" id="ARBA00000188"/>
    </source>
</evidence>
<sequence length="378" mass="43206">MKTALITGVTGQDGAYLAEFLLKKGYFVHGLKRRSSMFNTDRIDHLYQDRHEHKINFKLHFGDMTDSTNLIRIIQETQPDEIYNLAAMSHVQVSFEMPEYTANADGIGMLRLLEAVRILGLQHKTRIYQASTSELYGLVQAVPQSESTPFYPRSPYAVAKLYAYWITVNYREAYGMYACNGILFNHESPLRGETFVTRKITRAAAKIALGLQRCLYLGNLSAQRDWGHAKDYIEAMWLILQQQQPEDYVIATGITTTVRDFVRMAFAELGIEIEFSGKDQHERGVIIDVDYDQVQALGLNPKHLHPGQDVVRVDARYFRPTEVDLLLGDPSKAKTQLGWTPKYELPELVKEMVHADLTLMKKDEHLKSGGFNTLNYFE</sequence>
<dbReference type="NCBIfam" id="TIGR01472">
    <property type="entry name" value="gmd"/>
    <property type="match status" value="1"/>
</dbReference>
<name>A0A916U8F8_9SPHI</name>
<evidence type="ECO:0000259" key="8">
    <source>
        <dbReference type="Pfam" id="PF16363"/>
    </source>
</evidence>
<evidence type="ECO:0000256" key="2">
    <source>
        <dbReference type="ARBA" id="ARBA00001937"/>
    </source>
</evidence>
<dbReference type="AlphaFoldDB" id="A0A916U8F8"/>
<dbReference type="CDD" id="cd05260">
    <property type="entry name" value="GDP_MD_SDR_e"/>
    <property type="match status" value="1"/>
</dbReference>
<dbReference type="Proteomes" id="UP000651668">
    <property type="component" value="Unassembled WGS sequence"/>
</dbReference>
<dbReference type="GO" id="GO:0070401">
    <property type="term" value="F:NADP+ binding"/>
    <property type="evidence" value="ECO:0007669"/>
    <property type="project" value="UniProtKB-UniRule"/>
</dbReference>
<dbReference type="EC" id="4.2.1.47" evidence="4 7"/>
<feature type="domain" description="NAD(P)-binding" evidence="8">
    <location>
        <begin position="5"/>
        <end position="352"/>
    </location>
</feature>
<gene>
    <name evidence="7 9" type="primary">gmd</name>
    <name evidence="9" type="ORF">GCM10011387_17530</name>
</gene>
<keyword evidence="10" id="KW-1185">Reference proteome</keyword>
<dbReference type="InterPro" id="IPR036291">
    <property type="entry name" value="NAD(P)-bd_dom_sf"/>
</dbReference>
<comment type="cofactor">
    <cofactor evidence="2 7">
        <name>NADP(+)</name>
        <dbReference type="ChEBI" id="CHEBI:58349"/>
    </cofactor>
</comment>
<dbReference type="RefSeq" id="WP_188626506.1">
    <property type="nucleotide sequence ID" value="NZ_BMIL01000005.1"/>
</dbReference>